<organism evidence="2 3">
    <name type="scientific">Pleurodeles waltl</name>
    <name type="common">Iberian ribbed newt</name>
    <dbReference type="NCBI Taxonomy" id="8319"/>
    <lineage>
        <taxon>Eukaryota</taxon>
        <taxon>Metazoa</taxon>
        <taxon>Chordata</taxon>
        <taxon>Craniata</taxon>
        <taxon>Vertebrata</taxon>
        <taxon>Euteleostomi</taxon>
        <taxon>Amphibia</taxon>
        <taxon>Batrachia</taxon>
        <taxon>Caudata</taxon>
        <taxon>Salamandroidea</taxon>
        <taxon>Salamandridae</taxon>
        <taxon>Pleurodelinae</taxon>
        <taxon>Pleurodeles</taxon>
    </lineage>
</organism>
<sequence length="148" mass="16891">MYAGLRLHAGDLGCPPWGLNPEREVEKAWSAQVEEVSGTSRARIRSPDSQRTGGREAAESVVSQEVVQEAQKACLRGQIISYVKRHREKSRQKIWDLDGRILDLGGRLTSLPQDRLLRDLTHMQTPLRQELTKEEKEAWKATSNRIYQ</sequence>
<proteinExistence type="predicted"/>
<evidence type="ECO:0000256" key="1">
    <source>
        <dbReference type="SAM" id="MobiDB-lite"/>
    </source>
</evidence>
<dbReference type="EMBL" id="JANPWB010000006">
    <property type="protein sequence ID" value="KAJ1181154.1"/>
    <property type="molecule type" value="Genomic_DNA"/>
</dbReference>
<comment type="caution">
    <text evidence="2">The sequence shown here is derived from an EMBL/GenBank/DDBJ whole genome shotgun (WGS) entry which is preliminary data.</text>
</comment>
<keyword evidence="3" id="KW-1185">Reference proteome</keyword>
<feature type="region of interest" description="Disordered" evidence="1">
    <location>
        <begin position="37"/>
        <end position="57"/>
    </location>
</feature>
<reference evidence="2" key="1">
    <citation type="journal article" date="2022" name="bioRxiv">
        <title>Sequencing and chromosome-scale assembly of the giantPleurodeles waltlgenome.</title>
        <authorList>
            <person name="Brown T."/>
            <person name="Elewa A."/>
            <person name="Iarovenko S."/>
            <person name="Subramanian E."/>
            <person name="Araus A.J."/>
            <person name="Petzold A."/>
            <person name="Susuki M."/>
            <person name="Suzuki K.-i.T."/>
            <person name="Hayashi T."/>
            <person name="Toyoda A."/>
            <person name="Oliveira C."/>
            <person name="Osipova E."/>
            <person name="Leigh N.D."/>
            <person name="Simon A."/>
            <person name="Yun M.H."/>
        </authorList>
    </citation>
    <scope>NUCLEOTIDE SEQUENCE</scope>
    <source>
        <strain evidence="2">20211129_DDA</strain>
        <tissue evidence="2">Liver</tissue>
    </source>
</reference>
<accession>A0AAV7TYC5</accession>
<protein>
    <submittedName>
        <fullName evidence="2">Uncharacterized protein</fullName>
    </submittedName>
</protein>
<evidence type="ECO:0000313" key="3">
    <source>
        <dbReference type="Proteomes" id="UP001066276"/>
    </source>
</evidence>
<feature type="compositionally biased region" description="Basic and acidic residues" evidence="1">
    <location>
        <begin position="45"/>
        <end position="57"/>
    </location>
</feature>
<dbReference type="Proteomes" id="UP001066276">
    <property type="component" value="Chromosome 3_2"/>
</dbReference>
<evidence type="ECO:0000313" key="2">
    <source>
        <dbReference type="EMBL" id="KAJ1181154.1"/>
    </source>
</evidence>
<gene>
    <name evidence="2" type="ORF">NDU88_006364</name>
</gene>
<name>A0AAV7TYC5_PLEWA</name>
<dbReference type="AlphaFoldDB" id="A0AAV7TYC5"/>